<dbReference type="GO" id="GO:0016887">
    <property type="term" value="F:ATP hydrolysis activity"/>
    <property type="evidence" value="ECO:0007669"/>
    <property type="project" value="InterPro"/>
</dbReference>
<dbReference type="InterPro" id="IPR027417">
    <property type="entry name" value="P-loop_NTPase"/>
</dbReference>
<dbReference type="Gene3D" id="3.40.50.300">
    <property type="entry name" value="P-loop containing nucleotide triphosphate hydrolases"/>
    <property type="match status" value="1"/>
</dbReference>
<dbReference type="InterPro" id="IPR050921">
    <property type="entry name" value="T4SS_GSP_E_ATPase"/>
</dbReference>
<evidence type="ECO:0000313" key="3">
    <source>
        <dbReference type="EMBL" id="RDH41356.1"/>
    </source>
</evidence>
<organism evidence="3 5">
    <name type="scientific">Zooshikella ganghwensis</name>
    <dbReference type="NCBI Taxonomy" id="202772"/>
    <lineage>
        <taxon>Bacteria</taxon>
        <taxon>Pseudomonadati</taxon>
        <taxon>Pseudomonadota</taxon>
        <taxon>Gammaproteobacteria</taxon>
        <taxon>Oceanospirillales</taxon>
        <taxon>Zooshikellaceae</taxon>
        <taxon>Zooshikella</taxon>
    </lineage>
</organism>
<dbReference type="EMBL" id="NDXW01000010">
    <property type="protein sequence ID" value="RDH41357.1"/>
    <property type="molecule type" value="Genomic_DNA"/>
</dbReference>
<feature type="domain" description="Bacterial type II secretion system protein E" evidence="2">
    <location>
        <begin position="30"/>
        <end position="298"/>
    </location>
</feature>
<reference evidence="3 5" key="1">
    <citation type="submission" date="2017-04" db="EMBL/GenBank/DDBJ databases">
        <title>Draft genome sequence of Zooshikella ganghwensis VG4 isolated from Red Sea sediments.</title>
        <authorList>
            <person name="Rehman Z."/>
            <person name="Alam I."/>
            <person name="Kamau A."/>
            <person name="Bajic V."/>
            <person name="Leiknes T."/>
        </authorList>
    </citation>
    <scope>NUCLEOTIDE SEQUENCE [LARGE SCALE GENOMIC DNA]</scope>
    <source>
        <strain evidence="3 5">VG4</strain>
    </source>
</reference>
<dbReference type="EMBL" id="NDXW01000010">
    <property type="protein sequence ID" value="RDH41356.1"/>
    <property type="molecule type" value="Genomic_DNA"/>
</dbReference>
<evidence type="ECO:0000256" key="1">
    <source>
        <dbReference type="ARBA" id="ARBA00006611"/>
    </source>
</evidence>
<evidence type="ECO:0000259" key="2">
    <source>
        <dbReference type="Pfam" id="PF00437"/>
    </source>
</evidence>
<sequence>MTGMRDSIIGLLPEGDQLWSVVMNNMAPLLDLYADSRNEEIMVVRYNLIFVRQSGKNIKTNAQFDSEDHLFRLIHSLTKTLGNDIKFGEAQPVVDIAFPDHSRANCTHKSISPRGHAMTIRLTSKTPLTSAGLLERSMFNQEILDYLKMHMEKKSIFLIGGEMGSGKTSLLRMLSEFIDVHERVISVEDTHELFIKQENYEPLVCPRASKAITFAGLMEIVLRKMPDRLLCGEIRNPQVAKVFYEMLSIGHRGIATTMHAETAQGALERLTDLVSDAVSVSRWETIYKDLKRSLDIIIITAYHPMYGRRIMQIAEMCEGELIDKFRFDPKISGFVKC</sequence>
<protein>
    <submittedName>
        <fullName evidence="3">CpaF family protein</fullName>
    </submittedName>
</protein>
<proteinExistence type="inferred from homology"/>
<comment type="similarity">
    <text evidence="1">Belongs to the GSP E family.</text>
</comment>
<gene>
    <name evidence="3" type="ORF">B9G39_29235</name>
    <name evidence="4" type="ORF">B9G39_29240</name>
</gene>
<evidence type="ECO:0000313" key="4">
    <source>
        <dbReference type="EMBL" id="RDH41357.1"/>
    </source>
</evidence>
<accession>A0A4P9VG28</accession>
<dbReference type="Pfam" id="PF00437">
    <property type="entry name" value="T2SSE"/>
    <property type="match status" value="1"/>
</dbReference>
<dbReference type="Proteomes" id="UP000257039">
    <property type="component" value="Unassembled WGS sequence"/>
</dbReference>
<keyword evidence="5" id="KW-1185">Reference proteome</keyword>
<dbReference type="Gene3D" id="3.30.450.370">
    <property type="match status" value="1"/>
</dbReference>
<dbReference type="RefSeq" id="WP_094789980.1">
    <property type="nucleotide sequence ID" value="NZ_NDXW01000010.1"/>
</dbReference>
<name>A0A4P9VG28_9GAMM</name>
<evidence type="ECO:0000313" key="5">
    <source>
        <dbReference type="Proteomes" id="UP000257039"/>
    </source>
</evidence>
<dbReference type="SUPFAM" id="SSF52540">
    <property type="entry name" value="P-loop containing nucleoside triphosphate hydrolases"/>
    <property type="match status" value="1"/>
</dbReference>
<comment type="caution">
    <text evidence="3">The sequence shown here is derived from an EMBL/GenBank/DDBJ whole genome shotgun (WGS) entry which is preliminary data.</text>
</comment>
<dbReference type="AlphaFoldDB" id="A0A4P9VG28"/>
<dbReference type="InterPro" id="IPR001482">
    <property type="entry name" value="T2SS/T4SS_dom"/>
</dbReference>
<dbReference type="PANTHER" id="PTHR30486:SF6">
    <property type="entry name" value="TYPE IV PILUS RETRACTATION ATPASE PILT"/>
    <property type="match status" value="1"/>
</dbReference>
<dbReference type="PANTHER" id="PTHR30486">
    <property type="entry name" value="TWITCHING MOTILITY PROTEIN PILT"/>
    <property type="match status" value="1"/>
</dbReference>